<dbReference type="AlphaFoldDB" id="A0A2T1DNK4"/>
<dbReference type="RefSeq" id="WP_073069061.1">
    <property type="nucleotide sequence ID" value="NZ_MPPI01000001.1"/>
</dbReference>
<reference evidence="1 2" key="2">
    <citation type="submission" date="2018-03" db="EMBL/GenBank/DDBJ databases">
        <title>The ancient ancestry and fast evolution of plastids.</title>
        <authorList>
            <person name="Moore K.R."/>
            <person name="Magnabosco C."/>
            <person name="Momper L."/>
            <person name="Gold D.A."/>
            <person name="Bosak T."/>
            <person name="Fournier G.P."/>
        </authorList>
    </citation>
    <scope>NUCLEOTIDE SEQUENCE [LARGE SCALE GENOMIC DNA]</scope>
    <source>
        <strain evidence="1 2">ULC007</strain>
    </source>
</reference>
<sequence length="150" mass="16721">MRDRWLIHDRNSRRKHHSFSSRSTCAKLLSTVQIQSQTGVNQLADIIAVIRNQQGAGMSSIDGELVLILLTSDRAFVDQQPVMLRSAIAIFANLAPGHYAVIARHPSLSPTEAVQDILLGSNLMIGVKFIYSETERQLVRIEVQEESLDV</sequence>
<dbReference type="Proteomes" id="UP000238634">
    <property type="component" value="Unassembled WGS sequence"/>
</dbReference>
<proteinExistence type="predicted"/>
<evidence type="ECO:0000313" key="1">
    <source>
        <dbReference type="EMBL" id="PSB22041.1"/>
    </source>
</evidence>
<keyword evidence="2" id="KW-1185">Reference proteome</keyword>
<organism evidence="1 2">
    <name type="scientific">Phormidesmis priestleyi ULC007</name>
    <dbReference type="NCBI Taxonomy" id="1920490"/>
    <lineage>
        <taxon>Bacteria</taxon>
        <taxon>Bacillati</taxon>
        <taxon>Cyanobacteriota</taxon>
        <taxon>Cyanophyceae</taxon>
        <taxon>Leptolyngbyales</taxon>
        <taxon>Leptolyngbyaceae</taxon>
        <taxon>Phormidesmis</taxon>
    </lineage>
</organism>
<gene>
    <name evidence="1" type="ORF">C7B65_01085</name>
</gene>
<evidence type="ECO:0000313" key="2">
    <source>
        <dbReference type="Proteomes" id="UP000238634"/>
    </source>
</evidence>
<dbReference type="OrthoDB" id="459424at2"/>
<protein>
    <submittedName>
        <fullName evidence="1">Uncharacterized protein</fullName>
    </submittedName>
</protein>
<dbReference type="EMBL" id="PVWG01000001">
    <property type="protein sequence ID" value="PSB22041.1"/>
    <property type="molecule type" value="Genomic_DNA"/>
</dbReference>
<name>A0A2T1DNK4_9CYAN</name>
<reference evidence="1 2" key="1">
    <citation type="submission" date="2018-02" db="EMBL/GenBank/DDBJ databases">
        <authorList>
            <person name="Cohen D.B."/>
            <person name="Kent A.D."/>
        </authorList>
    </citation>
    <scope>NUCLEOTIDE SEQUENCE [LARGE SCALE GENOMIC DNA]</scope>
    <source>
        <strain evidence="1 2">ULC007</strain>
    </source>
</reference>
<comment type="caution">
    <text evidence="1">The sequence shown here is derived from an EMBL/GenBank/DDBJ whole genome shotgun (WGS) entry which is preliminary data.</text>
</comment>
<accession>A0A2T1DNK4</accession>